<proteinExistence type="predicted"/>
<feature type="domain" description="Pyridoxamine 5'-phosphate oxidase N-terminal" evidence="1">
    <location>
        <begin position="8"/>
        <end position="91"/>
    </location>
</feature>
<protein>
    <submittedName>
        <fullName evidence="2">Pyridoxamine 5'-phosphate oxidase</fullName>
    </submittedName>
</protein>
<gene>
    <name evidence="2" type="ORF">CLCY_19c00070</name>
</gene>
<dbReference type="PATRIC" id="fig|1121307.3.peg.360"/>
<organism evidence="2 3">
    <name type="scientific">Clostridium cylindrosporum DSM 605</name>
    <dbReference type="NCBI Taxonomy" id="1121307"/>
    <lineage>
        <taxon>Bacteria</taxon>
        <taxon>Bacillati</taxon>
        <taxon>Bacillota</taxon>
        <taxon>Clostridia</taxon>
        <taxon>Eubacteriales</taxon>
        <taxon>Clostridiaceae</taxon>
        <taxon>Clostridium</taxon>
    </lineage>
</organism>
<dbReference type="Pfam" id="PF01243">
    <property type="entry name" value="PNPOx_N"/>
    <property type="match status" value="1"/>
</dbReference>
<comment type="caution">
    <text evidence="2">The sequence shown here is derived from an EMBL/GenBank/DDBJ whole genome shotgun (WGS) entry which is preliminary data.</text>
</comment>
<accession>A0A0J8G3R9</accession>
<dbReference type="SUPFAM" id="SSF50475">
    <property type="entry name" value="FMN-binding split barrel"/>
    <property type="match status" value="1"/>
</dbReference>
<dbReference type="STRING" id="1121307.CLCY_19c00070"/>
<dbReference type="OrthoDB" id="9792542at2"/>
<dbReference type="Gene3D" id="2.30.110.10">
    <property type="entry name" value="Electron Transport, Fmn-binding Protein, Chain A"/>
    <property type="match status" value="1"/>
</dbReference>
<name>A0A0J8G3R9_CLOCY</name>
<evidence type="ECO:0000313" key="3">
    <source>
        <dbReference type="Proteomes" id="UP000036756"/>
    </source>
</evidence>
<dbReference type="InterPro" id="IPR012349">
    <property type="entry name" value="Split_barrel_FMN-bd"/>
</dbReference>
<dbReference type="RefSeq" id="WP_048570097.1">
    <property type="nucleotide sequence ID" value="NZ_LFVU01000013.1"/>
</dbReference>
<dbReference type="InterPro" id="IPR011576">
    <property type="entry name" value="Pyridox_Oxase_N"/>
</dbReference>
<sequence>MNKKDVISLINKNPIFYLATLEDSYPRVRGMLLYKADETGIYFHTGSFKNVYKQIIKYSKSEVCFNCEGGTQIRISGEVTEVSDDNLRDEIIKHPSRGFLREWIDTGKFNYREFIVFKLVYNEATVWRMEKNFQESEIINMS</sequence>
<evidence type="ECO:0000313" key="2">
    <source>
        <dbReference type="EMBL" id="KMT22356.1"/>
    </source>
</evidence>
<reference evidence="2 3" key="1">
    <citation type="submission" date="2015-06" db="EMBL/GenBank/DDBJ databases">
        <title>Draft genome sequence of the purine-degrading Clostridium cylindrosporum HC-1 (DSM 605).</title>
        <authorList>
            <person name="Poehlein A."/>
            <person name="Schiel-Bengelsdorf B."/>
            <person name="Bengelsdorf F."/>
            <person name="Daniel R."/>
            <person name="Duerre P."/>
        </authorList>
    </citation>
    <scope>NUCLEOTIDE SEQUENCE [LARGE SCALE GENOMIC DNA]</scope>
    <source>
        <strain evidence="2 3">DSM 605</strain>
    </source>
</reference>
<dbReference type="AlphaFoldDB" id="A0A0J8G3R9"/>
<evidence type="ECO:0000259" key="1">
    <source>
        <dbReference type="Pfam" id="PF01243"/>
    </source>
</evidence>
<dbReference type="Proteomes" id="UP000036756">
    <property type="component" value="Unassembled WGS sequence"/>
</dbReference>
<keyword evidence="3" id="KW-1185">Reference proteome</keyword>
<dbReference type="EMBL" id="LFVU01000013">
    <property type="protein sequence ID" value="KMT22356.1"/>
    <property type="molecule type" value="Genomic_DNA"/>
</dbReference>